<dbReference type="PANTHER" id="PTHR43377">
    <property type="entry name" value="BILIVERDIN REDUCTASE A"/>
    <property type="match status" value="1"/>
</dbReference>
<evidence type="ECO:0000313" key="3">
    <source>
        <dbReference type="EMBL" id="CAH1221345.1"/>
    </source>
</evidence>
<evidence type="ECO:0000259" key="2">
    <source>
        <dbReference type="Pfam" id="PF22725"/>
    </source>
</evidence>
<dbReference type="Proteomes" id="UP000838821">
    <property type="component" value="Unassembled WGS sequence"/>
</dbReference>
<dbReference type="Pfam" id="PF01408">
    <property type="entry name" value="GFO_IDH_MocA"/>
    <property type="match status" value="1"/>
</dbReference>
<sequence length="331" mass="37364">MKFAIVGCQHYHIKSFIEEMIKDGHQFAGIFDQSDYHIPGQYAVSYGVPLFKSMDELLEQGVGIIGSAGPNVSKIDVIEWAEKHEIHVMTDKPVVIDQNGLTRLRQVIDRKRIKLGMMLTARFAPAQFTLKSMIDEGLLGEIEDFTFLKPHKLHPATRPSWFFDKQLNGGLIIDLMIHDVDMLWWFTGKEIVGHNSMLIKNRLPEYPSLFENAVVNVLLEDHITATMKSDWLMPEAFESWGDGRIFVSGTKGRAEIRTAGDPLGQPGPFVAFTDHHNKTTRWEITTPPATLAADFLNQIAGKPHRLTAEDVYRANAAVLKIDQASTKLIRM</sequence>
<dbReference type="InterPro" id="IPR051450">
    <property type="entry name" value="Gfo/Idh/MocA_Oxidoreductases"/>
</dbReference>
<dbReference type="InterPro" id="IPR000683">
    <property type="entry name" value="Gfo/Idh/MocA-like_OxRdtase_N"/>
</dbReference>
<dbReference type="EMBL" id="CAKMMW010000020">
    <property type="protein sequence ID" value="CAH1221345.1"/>
    <property type="molecule type" value="Genomic_DNA"/>
</dbReference>
<dbReference type="Pfam" id="PF22725">
    <property type="entry name" value="GFO_IDH_MocA_C3"/>
    <property type="match status" value="1"/>
</dbReference>
<dbReference type="PANTHER" id="PTHR43377:SF1">
    <property type="entry name" value="BILIVERDIN REDUCTASE A"/>
    <property type="match status" value="1"/>
</dbReference>
<feature type="domain" description="GFO/IDH/MocA-like oxidoreductase" evidence="2">
    <location>
        <begin position="129"/>
        <end position="254"/>
    </location>
</feature>
<evidence type="ECO:0000259" key="1">
    <source>
        <dbReference type="Pfam" id="PF01408"/>
    </source>
</evidence>
<dbReference type="SUPFAM" id="SSF55347">
    <property type="entry name" value="Glyceraldehyde-3-phosphate dehydrogenase-like, C-terminal domain"/>
    <property type="match status" value="1"/>
</dbReference>
<dbReference type="InterPro" id="IPR055170">
    <property type="entry name" value="GFO_IDH_MocA-like_dom"/>
</dbReference>
<dbReference type="Gene3D" id="3.30.360.10">
    <property type="entry name" value="Dihydrodipicolinate Reductase, domain 2"/>
    <property type="match status" value="1"/>
</dbReference>
<evidence type="ECO:0000313" key="4">
    <source>
        <dbReference type="Proteomes" id="UP000838821"/>
    </source>
</evidence>
<comment type="caution">
    <text evidence="3">The sequence shown here is derived from an EMBL/GenBank/DDBJ whole genome shotgun (WGS) entry which is preliminary data.</text>
</comment>
<accession>A0ABM9CSX8</accession>
<dbReference type="InterPro" id="IPR036291">
    <property type="entry name" value="NAD(P)-bd_dom_sf"/>
</dbReference>
<proteinExistence type="predicted"/>
<name>A0ABM9CSX8_9BACL</name>
<keyword evidence="4" id="KW-1185">Reference proteome</keyword>
<protein>
    <recommendedName>
        <fullName evidence="5">Gfo/Idh/MocA family oxidoreductase</fullName>
    </recommendedName>
</protein>
<reference evidence="3" key="1">
    <citation type="submission" date="2022-01" db="EMBL/GenBank/DDBJ databases">
        <authorList>
            <person name="Criscuolo A."/>
        </authorList>
    </citation>
    <scope>NUCLEOTIDE SEQUENCE</scope>
    <source>
        <strain evidence="3">CIP111891</strain>
    </source>
</reference>
<organism evidence="3 4">
    <name type="scientific">Paenibacillus allorhizoplanae</name>
    <dbReference type="NCBI Taxonomy" id="2905648"/>
    <lineage>
        <taxon>Bacteria</taxon>
        <taxon>Bacillati</taxon>
        <taxon>Bacillota</taxon>
        <taxon>Bacilli</taxon>
        <taxon>Bacillales</taxon>
        <taxon>Paenibacillaceae</taxon>
        <taxon>Paenibacillus</taxon>
    </lineage>
</organism>
<evidence type="ECO:0008006" key="5">
    <source>
        <dbReference type="Google" id="ProtNLM"/>
    </source>
</evidence>
<dbReference type="RefSeq" id="WP_236291274.1">
    <property type="nucleotide sequence ID" value="NZ_CAKMMW010000020.1"/>
</dbReference>
<feature type="domain" description="Gfo/Idh/MocA-like oxidoreductase N-terminal" evidence="1">
    <location>
        <begin position="2"/>
        <end position="112"/>
    </location>
</feature>
<dbReference type="SUPFAM" id="SSF51735">
    <property type="entry name" value="NAD(P)-binding Rossmann-fold domains"/>
    <property type="match status" value="1"/>
</dbReference>
<gene>
    <name evidence="3" type="ORF">PAECIP111891_05161</name>
</gene>
<dbReference type="Gene3D" id="3.40.50.720">
    <property type="entry name" value="NAD(P)-binding Rossmann-like Domain"/>
    <property type="match status" value="1"/>
</dbReference>